<keyword evidence="3" id="KW-0479">Metal-binding</keyword>
<dbReference type="CDD" id="cd01335">
    <property type="entry name" value="Radical_SAM"/>
    <property type="match status" value="1"/>
</dbReference>
<proteinExistence type="predicted"/>
<dbReference type="InterPro" id="IPR013785">
    <property type="entry name" value="Aldolase_TIM"/>
</dbReference>
<evidence type="ECO:0000256" key="3">
    <source>
        <dbReference type="ARBA" id="ARBA00022723"/>
    </source>
</evidence>
<comment type="caution">
    <text evidence="7">The sequence shown here is derived from an EMBL/GenBank/DDBJ whole genome shotgun (WGS) entry which is preliminary data.</text>
</comment>
<sequence>MREALDRCEHRREYAGLTYVYTVLSRRAGGISVGVNLTPRNTCNWRCIYCQVPHLQRGGAQPADPDRLAEELRWILRELLRGGLMADLAPEGKGIIQDIALAGNGEPTTSPNFDVAVSKIVEVMTEFELIGRVKLRLLTNGSLITRLKVRRALEEMAQVNGEVWFKVDSVNRAGVRHINGINQAVVRMDKNLRIAARLCPTWLQTCLFAWDGQPPPLRETQAYLGFVKRLREQGVPLEGVHLYGVARPVQQPESPRIAPLPMSWVQQFADQIQSLGMRVRTSF</sequence>
<reference evidence="7 8" key="1">
    <citation type="submission" date="2024-04" db="EMBL/GenBank/DDBJ databases">
        <authorList>
            <person name="Abashina T."/>
            <person name="Shaikin A."/>
        </authorList>
    </citation>
    <scope>NUCLEOTIDE SEQUENCE [LARGE SCALE GENOMIC DNA]</scope>
    <source>
        <strain evidence="7 8">AAFK</strain>
    </source>
</reference>
<evidence type="ECO:0000256" key="5">
    <source>
        <dbReference type="ARBA" id="ARBA00023014"/>
    </source>
</evidence>
<dbReference type="EMBL" id="JBBPCO010000007">
    <property type="protein sequence ID" value="MEK8089671.1"/>
    <property type="molecule type" value="Genomic_DNA"/>
</dbReference>
<evidence type="ECO:0000256" key="1">
    <source>
        <dbReference type="ARBA" id="ARBA00001966"/>
    </source>
</evidence>
<keyword evidence="8" id="KW-1185">Reference proteome</keyword>
<dbReference type="SUPFAM" id="SSF102114">
    <property type="entry name" value="Radical SAM enzymes"/>
    <property type="match status" value="1"/>
</dbReference>
<keyword evidence="5" id="KW-0411">Iron-sulfur</keyword>
<evidence type="ECO:0000256" key="4">
    <source>
        <dbReference type="ARBA" id="ARBA00023004"/>
    </source>
</evidence>
<protein>
    <submittedName>
        <fullName evidence="7">Radical SAM protein</fullName>
    </submittedName>
</protein>
<feature type="domain" description="Radical SAM core" evidence="6">
    <location>
        <begin position="41"/>
        <end position="203"/>
    </location>
</feature>
<evidence type="ECO:0000313" key="7">
    <source>
        <dbReference type="EMBL" id="MEK8089671.1"/>
    </source>
</evidence>
<accession>A0ABU9D9P3</accession>
<dbReference type="InterPro" id="IPR058240">
    <property type="entry name" value="rSAM_sf"/>
</dbReference>
<evidence type="ECO:0000313" key="8">
    <source>
        <dbReference type="Proteomes" id="UP001446205"/>
    </source>
</evidence>
<gene>
    <name evidence="7" type="ORF">WOB96_07810</name>
</gene>
<name>A0ABU9D9P3_9PROT</name>
<keyword evidence="4" id="KW-0408">Iron</keyword>
<organism evidence="7 8">
    <name type="scientific">Thermithiobacillus plumbiphilus</name>
    <dbReference type="NCBI Taxonomy" id="1729899"/>
    <lineage>
        <taxon>Bacteria</taxon>
        <taxon>Pseudomonadati</taxon>
        <taxon>Pseudomonadota</taxon>
        <taxon>Acidithiobacillia</taxon>
        <taxon>Acidithiobacillales</taxon>
        <taxon>Thermithiobacillaceae</taxon>
        <taxon>Thermithiobacillus</taxon>
    </lineage>
</organism>
<dbReference type="SFLD" id="SFLDS00029">
    <property type="entry name" value="Radical_SAM"/>
    <property type="match status" value="1"/>
</dbReference>
<keyword evidence="2" id="KW-0949">S-adenosyl-L-methionine</keyword>
<dbReference type="Proteomes" id="UP001446205">
    <property type="component" value="Unassembled WGS sequence"/>
</dbReference>
<dbReference type="Gene3D" id="3.20.20.70">
    <property type="entry name" value="Aldolase class I"/>
    <property type="match status" value="1"/>
</dbReference>
<dbReference type="RefSeq" id="WP_341370729.1">
    <property type="nucleotide sequence ID" value="NZ_JBBPCO010000007.1"/>
</dbReference>
<evidence type="ECO:0000256" key="2">
    <source>
        <dbReference type="ARBA" id="ARBA00022691"/>
    </source>
</evidence>
<dbReference type="Pfam" id="PF04055">
    <property type="entry name" value="Radical_SAM"/>
    <property type="match status" value="1"/>
</dbReference>
<evidence type="ECO:0000259" key="6">
    <source>
        <dbReference type="Pfam" id="PF04055"/>
    </source>
</evidence>
<comment type="cofactor">
    <cofactor evidence="1">
        <name>[4Fe-4S] cluster</name>
        <dbReference type="ChEBI" id="CHEBI:49883"/>
    </cofactor>
</comment>
<dbReference type="InterPro" id="IPR007197">
    <property type="entry name" value="rSAM"/>
</dbReference>